<dbReference type="InterPro" id="IPR050189">
    <property type="entry name" value="MFS_Efflux_Transporters"/>
</dbReference>
<feature type="transmembrane region" description="Helical" evidence="6">
    <location>
        <begin position="244"/>
        <end position="264"/>
    </location>
</feature>
<keyword evidence="3 6" id="KW-0812">Transmembrane</keyword>
<evidence type="ECO:0000259" key="7">
    <source>
        <dbReference type="PROSITE" id="PS50850"/>
    </source>
</evidence>
<dbReference type="PROSITE" id="PS50850">
    <property type="entry name" value="MFS"/>
    <property type="match status" value="1"/>
</dbReference>
<dbReference type="PANTHER" id="PTHR43124:SF3">
    <property type="entry name" value="CHLORAMPHENICOL EFFLUX PUMP RV0191"/>
    <property type="match status" value="1"/>
</dbReference>
<dbReference type="InterPro" id="IPR036259">
    <property type="entry name" value="MFS_trans_sf"/>
</dbReference>
<feature type="transmembrane region" description="Helical" evidence="6">
    <location>
        <begin position="367"/>
        <end position="390"/>
    </location>
</feature>
<dbReference type="Gene3D" id="1.20.1250.20">
    <property type="entry name" value="MFS general substrate transporter like domains"/>
    <property type="match status" value="2"/>
</dbReference>
<dbReference type="SUPFAM" id="SSF103473">
    <property type="entry name" value="MFS general substrate transporter"/>
    <property type="match status" value="1"/>
</dbReference>
<evidence type="ECO:0000313" key="8">
    <source>
        <dbReference type="EMBL" id="MBB6134927.1"/>
    </source>
</evidence>
<keyword evidence="4 6" id="KW-1133">Transmembrane helix</keyword>
<feature type="transmembrane region" description="Helical" evidence="6">
    <location>
        <begin position="396"/>
        <end position="417"/>
    </location>
</feature>
<dbReference type="GO" id="GO:0005886">
    <property type="term" value="C:plasma membrane"/>
    <property type="evidence" value="ECO:0007669"/>
    <property type="project" value="UniProtKB-SubCell"/>
</dbReference>
<evidence type="ECO:0000256" key="2">
    <source>
        <dbReference type="ARBA" id="ARBA00022475"/>
    </source>
</evidence>
<dbReference type="Proteomes" id="UP000540787">
    <property type="component" value="Unassembled WGS sequence"/>
</dbReference>
<feature type="transmembrane region" description="Helical" evidence="6">
    <location>
        <begin position="189"/>
        <end position="207"/>
    </location>
</feature>
<dbReference type="InterPro" id="IPR004748">
    <property type="entry name" value="Polyol_permease-like"/>
</dbReference>
<gene>
    <name evidence="8" type="ORF">HD842_003085</name>
</gene>
<dbReference type="RefSeq" id="WP_221290640.1">
    <property type="nucleotide sequence ID" value="NZ_JACHBX010000003.1"/>
</dbReference>
<keyword evidence="9" id="KW-1185">Reference proteome</keyword>
<reference evidence="8 9" key="1">
    <citation type="submission" date="2020-08" db="EMBL/GenBank/DDBJ databases">
        <title>The Agave Microbiome: Exploring the role of microbial communities in plant adaptations to desert environments.</title>
        <authorList>
            <person name="Partida-Martinez L.P."/>
        </authorList>
    </citation>
    <scope>NUCLEOTIDE SEQUENCE [LARGE SCALE GENOMIC DNA]</scope>
    <source>
        <strain evidence="8 9">AT3.2</strain>
    </source>
</reference>
<dbReference type="AlphaFoldDB" id="A0A7W9X1S1"/>
<evidence type="ECO:0000256" key="3">
    <source>
        <dbReference type="ARBA" id="ARBA00022692"/>
    </source>
</evidence>
<protein>
    <submittedName>
        <fullName evidence="8">Polyol permease family</fullName>
    </submittedName>
</protein>
<proteinExistence type="predicted"/>
<keyword evidence="5 6" id="KW-0472">Membrane</keyword>
<comment type="caution">
    <text evidence="8">The sequence shown here is derived from an EMBL/GenBank/DDBJ whole genome shotgun (WGS) entry which is preliminary data.</text>
</comment>
<evidence type="ECO:0000256" key="5">
    <source>
        <dbReference type="ARBA" id="ARBA00023136"/>
    </source>
</evidence>
<accession>A0A7W9X1S1</accession>
<dbReference type="InterPro" id="IPR020846">
    <property type="entry name" value="MFS_dom"/>
</dbReference>
<comment type="subcellular location">
    <subcellularLocation>
        <location evidence="1">Cell membrane</location>
        <topology evidence="1">Multi-pass membrane protein</topology>
    </subcellularLocation>
</comment>
<keyword evidence="2" id="KW-1003">Cell membrane</keyword>
<evidence type="ECO:0000313" key="9">
    <source>
        <dbReference type="Proteomes" id="UP000540787"/>
    </source>
</evidence>
<feature type="transmembrane region" description="Helical" evidence="6">
    <location>
        <begin position="158"/>
        <end position="183"/>
    </location>
</feature>
<dbReference type="InterPro" id="IPR011701">
    <property type="entry name" value="MFS"/>
</dbReference>
<feature type="transmembrane region" description="Helical" evidence="6">
    <location>
        <begin position="64"/>
        <end position="82"/>
    </location>
</feature>
<feature type="transmembrane region" description="Helical" evidence="6">
    <location>
        <begin position="94"/>
        <end position="114"/>
    </location>
</feature>
<dbReference type="PANTHER" id="PTHR43124">
    <property type="entry name" value="PURINE EFFLUX PUMP PBUE"/>
    <property type="match status" value="1"/>
</dbReference>
<feature type="transmembrane region" description="Helical" evidence="6">
    <location>
        <begin position="28"/>
        <end position="52"/>
    </location>
</feature>
<dbReference type="GO" id="GO:0022857">
    <property type="term" value="F:transmembrane transporter activity"/>
    <property type="evidence" value="ECO:0007669"/>
    <property type="project" value="InterPro"/>
</dbReference>
<dbReference type="NCBIfam" id="TIGR00897">
    <property type="entry name" value="2A0118"/>
    <property type="match status" value="1"/>
</dbReference>
<name>A0A7W9X1S1_9BURK</name>
<dbReference type="EMBL" id="JACHBX010000003">
    <property type="protein sequence ID" value="MBB6134927.1"/>
    <property type="molecule type" value="Genomic_DNA"/>
</dbReference>
<dbReference type="CDD" id="cd17337">
    <property type="entry name" value="MFS_CsbX"/>
    <property type="match status" value="1"/>
</dbReference>
<feature type="domain" description="Major facilitator superfamily (MFS) profile" evidence="7">
    <location>
        <begin position="28"/>
        <end position="422"/>
    </location>
</feature>
<evidence type="ECO:0000256" key="4">
    <source>
        <dbReference type="ARBA" id="ARBA00022989"/>
    </source>
</evidence>
<feature type="transmembrane region" description="Helical" evidence="6">
    <location>
        <begin position="276"/>
        <end position="294"/>
    </location>
</feature>
<dbReference type="Pfam" id="PF07690">
    <property type="entry name" value="MFS_1"/>
    <property type="match status" value="1"/>
</dbReference>
<feature type="transmembrane region" description="Helical" evidence="6">
    <location>
        <begin position="126"/>
        <end position="146"/>
    </location>
</feature>
<organism evidence="8 9">
    <name type="scientific">Massilia aurea</name>
    <dbReference type="NCBI Taxonomy" id="373040"/>
    <lineage>
        <taxon>Bacteria</taxon>
        <taxon>Pseudomonadati</taxon>
        <taxon>Pseudomonadota</taxon>
        <taxon>Betaproteobacteria</taxon>
        <taxon>Burkholderiales</taxon>
        <taxon>Oxalobacteraceae</taxon>
        <taxon>Telluria group</taxon>
        <taxon>Massilia</taxon>
    </lineage>
</organism>
<evidence type="ECO:0000256" key="1">
    <source>
        <dbReference type="ARBA" id="ARBA00004651"/>
    </source>
</evidence>
<feature type="transmembrane region" description="Helical" evidence="6">
    <location>
        <begin position="306"/>
        <end position="325"/>
    </location>
</feature>
<evidence type="ECO:0000256" key="6">
    <source>
        <dbReference type="SAM" id="Phobius"/>
    </source>
</evidence>
<sequence>MPTASPHLPSSQPGILDRLCDKLGIPRSLLWGFVGLLIFMIGDGVELGYLAPYLAQKNMVEADIAVLFTVYGVTVAIGSWCAGALSNIWGPKKVMLIGAGIWVVFQVVFLTFGVGQMSYPMMLAGYALRGFGYPLFAYGFLVWIVAATPAKKLGLAMGWFWVAYAAGLPTLGALVASFSVPLIGALATFWLSLVLVIGGAALALLCVKDAAGTKRLAPVGEKPLTSLMGSVSIMWEEPKTSLSGVVRTINTASMFGFFIVLPGFFMDVIGFTLEQWLRLVTVIFVANIAGNIISSRLATRFGLRNTVIWMGAVGSAITTPLFFYMPQLFIGNFYIAALFGAMYGMTLGGFVPLSALMPLLVPKNRAAALSVLSLGAGASTWVGPAIVAIFSASLGVAGIIWIFAGLYALSAFLMIPLRDPEELRDDKVAKRASAPVATAPAAAH</sequence>
<feature type="transmembrane region" description="Helical" evidence="6">
    <location>
        <begin position="331"/>
        <end position="355"/>
    </location>
</feature>